<dbReference type="InterPro" id="IPR001279">
    <property type="entry name" value="Metallo-B-lactamas"/>
</dbReference>
<keyword evidence="1" id="KW-0269">Exonuclease</keyword>
<name>A0AAT9GQ85_9CREN</name>
<accession>A0AAT9GQ85</accession>
<keyword evidence="1" id="KW-0378">Hydrolase</keyword>
<evidence type="ECO:0000256" key="1">
    <source>
        <dbReference type="ARBA" id="ARBA00022839"/>
    </source>
</evidence>
<dbReference type="RefSeq" id="WP_369611163.1">
    <property type="nucleotide sequence ID" value="NZ_AP031322.1"/>
</dbReference>
<dbReference type="InterPro" id="IPR036866">
    <property type="entry name" value="RibonucZ/Hydroxyglut_hydro"/>
</dbReference>
<dbReference type="Gene3D" id="3.60.15.10">
    <property type="entry name" value="Ribonuclease Z/Hydroxyacylglutathione hydrolase-like"/>
    <property type="match status" value="1"/>
</dbReference>
<gene>
    <name evidence="4" type="ORF">SJAV_09230</name>
</gene>
<keyword evidence="1" id="KW-0540">Nuclease</keyword>
<evidence type="ECO:0000259" key="3">
    <source>
        <dbReference type="SMART" id="SM00849"/>
    </source>
</evidence>
<dbReference type="EMBL" id="AP031322">
    <property type="protein sequence ID" value="BFH72979.1"/>
    <property type="molecule type" value="Genomic_DNA"/>
</dbReference>
<protein>
    <recommendedName>
        <fullName evidence="3">Metallo-beta-lactamase domain-containing protein</fullName>
    </recommendedName>
</protein>
<dbReference type="InterPro" id="IPR042173">
    <property type="entry name" value="RNase_J_2"/>
</dbReference>
<dbReference type="KEGG" id="sjv:SJAV_09230"/>
<evidence type="ECO:0000313" key="4">
    <source>
        <dbReference type="EMBL" id="BFH72979.1"/>
    </source>
</evidence>
<dbReference type="Gene3D" id="3.40.50.10710">
    <property type="entry name" value="Metallo-hydrolase/oxidoreductase"/>
    <property type="match status" value="1"/>
</dbReference>
<dbReference type="Pfam" id="PF00753">
    <property type="entry name" value="Lactamase_B"/>
    <property type="match status" value="1"/>
</dbReference>
<organism evidence="4">
    <name type="scientific">Sulfurisphaera javensis</name>
    <dbReference type="NCBI Taxonomy" id="2049879"/>
    <lineage>
        <taxon>Archaea</taxon>
        <taxon>Thermoproteota</taxon>
        <taxon>Thermoprotei</taxon>
        <taxon>Sulfolobales</taxon>
        <taxon>Sulfolobaceae</taxon>
        <taxon>Sulfurisphaera</taxon>
    </lineage>
</organism>
<dbReference type="AlphaFoldDB" id="A0AAT9GQ85"/>
<dbReference type="GO" id="GO:0004527">
    <property type="term" value="F:exonuclease activity"/>
    <property type="evidence" value="ECO:0007669"/>
    <property type="project" value="UniProtKB-KW"/>
</dbReference>
<dbReference type="PANTHER" id="PTHR43694:SF1">
    <property type="entry name" value="RIBONUCLEASE J"/>
    <property type="match status" value="1"/>
</dbReference>
<feature type="domain" description="Metallo-beta-lactamase" evidence="3">
    <location>
        <begin position="22"/>
        <end position="212"/>
    </location>
</feature>
<evidence type="ECO:0000256" key="2">
    <source>
        <dbReference type="ARBA" id="ARBA00022884"/>
    </source>
</evidence>
<dbReference type="Pfam" id="PF07521">
    <property type="entry name" value="RMMBL"/>
    <property type="match status" value="1"/>
</dbReference>
<dbReference type="InterPro" id="IPR011108">
    <property type="entry name" value="RMMBL"/>
</dbReference>
<dbReference type="GeneID" id="92353852"/>
<dbReference type="SMART" id="SM00849">
    <property type="entry name" value="Lactamase_B"/>
    <property type="match status" value="1"/>
</dbReference>
<reference evidence="4" key="1">
    <citation type="submission" date="2024-03" db="EMBL/GenBank/DDBJ databases">
        <title>Complete genome sequence of Sulfurisphaera javensis strain KD-1.</title>
        <authorList>
            <person name="Sakai H."/>
            <person name="Nur N."/>
            <person name="Suwanto A."/>
            <person name="Kurosawa N."/>
        </authorList>
    </citation>
    <scope>NUCLEOTIDE SEQUENCE</scope>
    <source>
        <strain evidence="4">KD-1</strain>
    </source>
</reference>
<dbReference type="PANTHER" id="PTHR43694">
    <property type="entry name" value="RIBONUCLEASE J"/>
    <property type="match status" value="1"/>
</dbReference>
<sequence length="422" mass="48976">MTVTKTVNGVEIKILQGYNEIGGNCIVIKDKDSEIVFDQGIRFSRFRKFYNTRIQPLSPQEMKELGIIPPSDEYKKIFISHYHLDHLGLLFHLPPDAEVYVPDTEILEKFLEPYKNSPGWTTYVPPSVAININNAISNQDNVIPFYVEHSAYPAVAYYLNNPNVRILYTGDFRLTSPIDSIDSELHSKIHNKLLLKEITAKGYSTDVLIIEGTNFSSPSTPTNEYTFNNIVFEIFNIHKNSLIMVLLDPLDVEAIFTILHYVNYYGRKPVITNRRLLKMIDYWTRRFGWNKEIYQLLDENFEQVFEVVDEEELTKSQSEYVILTAKDEPIELARKLKNLEGTVVISLSTETKSESGEDESVEDVWFKTLGFIVYRLRISGHYYPYELRDILDTIKPKYVIPVHTEASRTVCEFVKRFGYQCL</sequence>
<proteinExistence type="predicted"/>
<dbReference type="GO" id="GO:0003723">
    <property type="term" value="F:RNA binding"/>
    <property type="evidence" value="ECO:0007669"/>
    <property type="project" value="UniProtKB-KW"/>
</dbReference>
<keyword evidence="2" id="KW-0694">RNA-binding</keyword>
<dbReference type="SUPFAM" id="SSF56281">
    <property type="entry name" value="Metallo-hydrolase/oxidoreductase"/>
    <property type="match status" value="1"/>
</dbReference>